<dbReference type="GO" id="GO:0016757">
    <property type="term" value="F:glycosyltransferase activity"/>
    <property type="evidence" value="ECO:0007669"/>
    <property type="project" value="InterPro"/>
</dbReference>
<name>Q49959_MYCLR</name>
<dbReference type="AlphaFoldDB" id="Q49959"/>
<accession>Q49959</accession>
<feature type="domain" description="Glycosyl transferase family 1" evidence="2">
    <location>
        <begin position="6"/>
        <end position="69"/>
    </location>
</feature>
<dbReference type="InterPro" id="IPR001296">
    <property type="entry name" value="Glyco_trans_1"/>
</dbReference>
<dbReference type="EMBL" id="U15180">
    <property type="protein sequence ID" value="AAA62907.1"/>
    <property type="molecule type" value="Genomic_DNA"/>
</dbReference>
<organism evidence="3">
    <name type="scientific">Mycobacterium leprae</name>
    <dbReference type="NCBI Taxonomy" id="1769"/>
    <lineage>
        <taxon>Bacteria</taxon>
        <taxon>Bacillati</taxon>
        <taxon>Actinomycetota</taxon>
        <taxon>Actinomycetes</taxon>
        <taxon>Mycobacteriales</taxon>
        <taxon>Mycobacteriaceae</taxon>
        <taxon>Mycobacterium</taxon>
    </lineage>
</organism>
<reference evidence="3" key="2">
    <citation type="submission" date="1995-05" db="EMBL/GenBank/DDBJ databases">
        <authorList>
            <person name="Smith D.R."/>
        </authorList>
    </citation>
    <scope>NUCLEOTIDE SEQUENCE</scope>
</reference>
<proteinExistence type="predicted"/>
<dbReference type="PIR" id="T45184">
    <property type="entry name" value="T45184"/>
</dbReference>
<dbReference type="CDD" id="cd03801">
    <property type="entry name" value="GT4_PimA-like"/>
    <property type="match status" value="1"/>
</dbReference>
<reference evidence="3" key="1">
    <citation type="submission" date="1994-09" db="EMBL/GenBank/DDBJ databases">
        <authorList>
            <person name="Robison K"/>
        </authorList>
    </citation>
    <scope>NUCLEOTIDE SEQUENCE</scope>
</reference>
<dbReference type="Gene3D" id="3.40.50.2000">
    <property type="entry name" value="Glycogen Phosphorylase B"/>
    <property type="match status" value="1"/>
</dbReference>
<dbReference type="SUPFAM" id="SSF53756">
    <property type="entry name" value="UDP-Glycosyltransferase/glycogen phosphorylase"/>
    <property type="match status" value="1"/>
</dbReference>
<keyword evidence="1" id="KW-0808">Transferase</keyword>
<protein>
    <submittedName>
        <fullName evidence="3">Sus</fullName>
    </submittedName>
</protein>
<dbReference type="Pfam" id="PF00534">
    <property type="entry name" value="Glycos_transf_1"/>
    <property type="match status" value="1"/>
</dbReference>
<dbReference type="InterPro" id="IPR050194">
    <property type="entry name" value="Glycosyltransferase_grp1"/>
</dbReference>
<evidence type="ECO:0000256" key="1">
    <source>
        <dbReference type="ARBA" id="ARBA00022679"/>
    </source>
</evidence>
<sequence>MLPIGKMREILSTATVFVCPSVHEPLGIVNLEAMACATAVVAPDVGGVPEVIADGITGSLVHYNPDDPTGYQGRLATAVNDLVANPGKAEG</sequence>
<evidence type="ECO:0000313" key="3">
    <source>
        <dbReference type="EMBL" id="AAA62907.1"/>
    </source>
</evidence>
<dbReference type="PANTHER" id="PTHR45947">
    <property type="entry name" value="SULFOQUINOVOSYL TRANSFERASE SQD2"/>
    <property type="match status" value="1"/>
</dbReference>
<evidence type="ECO:0000259" key="2">
    <source>
        <dbReference type="Pfam" id="PF00534"/>
    </source>
</evidence>
<dbReference type="SMR" id="Q49959"/>
<dbReference type="PANTHER" id="PTHR45947:SF3">
    <property type="entry name" value="SULFOQUINOVOSYL TRANSFERASE SQD2"/>
    <property type="match status" value="1"/>
</dbReference>